<gene>
    <name evidence="5" type="ORF">NE237_026900</name>
</gene>
<dbReference type="Pfam" id="PF01535">
    <property type="entry name" value="PPR"/>
    <property type="match status" value="4"/>
</dbReference>
<dbReference type="GO" id="GO:0009451">
    <property type="term" value="P:RNA modification"/>
    <property type="evidence" value="ECO:0007669"/>
    <property type="project" value="InterPro"/>
</dbReference>
<dbReference type="PANTHER" id="PTHR47926">
    <property type="entry name" value="PENTATRICOPEPTIDE REPEAT-CONTAINING PROTEIN"/>
    <property type="match status" value="1"/>
</dbReference>
<keyword evidence="6" id="KW-1185">Reference proteome</keyword>
<dbReference type="EMBL" id="JAMYWD010000012">
    <property type="protein sequence ID" value="KAJ4950068.1"/>
    <property type="molecule type" value="Genomic_DNA"/>
</dbReference>
<dbReference type="NCBIfam" id="TIGR00756">
    <property type="entry name" value="PPR"/>
    <property type="match status" value="1"/>
</dbReference>
<dbReference type="GO" id="GO:0008270">
    <property type="term" value="F:zinc ion binding"/>
    <property type="evidence" value="ECO:0007669"/>
    <property type="project" value="InterPro"/>
</dbReference>
<proteinExistence type="predicted"/>
<evidence type="ECO:0000259" key="4">
    <source>
        <dbReference type="Pfam" id="PF14432"/>
    </source>
</evidence>
<keyword evidence="1" id="KW-0677">Repeat</keyword>
<dbReference type="InterPro" id="IPR046960">
    <property type="entry name" value="PPR_At4g14850-like_plant"/>
</dbReference>
<dbReference type="Gene3D" id="1.25.40.10">
    <property type="entry name" value="Tetratricopeptide repeat domain"/>
    <property type="match status" value="3"/>
</dbReference>
<feature type="repeat" description="PPR" evidence="2">
    <location>
        <begin position="130"/>
        <end position="164"/>
    </location>
</feature>
<reference evidence="5" key="1">
    <citation type="journal article" date="2023" name="Plant J.">
        <title>The genome of the king protea, Protea cynaroides.</title>
        <authorList>
            <person name="Chang J."/>
            <person name="Duong T.A."/>
            <person name="Schoeman C."/>
            <person name="Ma X."/>
            <person name="Roodt D."/>
            <person name="Barker N."/>
            <person name="Li Z."/>
            <person name="Van de Peer Y."/>
            <person name="Mizrachi E."/>
        </authorList>
    </citation>
    <scope>NUCLEOTIDE SEQUENCE</scope>
    <source>
        <tissue evidence="5">Young leaves</tissue>
    </source>
</reference>
<dbReference type="PROSITE" id="PS51375">
    <property type="entry name" value="PPR"/>
    <property type="match status" value="3"/>
</dbReference>
<accession>A0A9Q0GLX1</accession>
<dbReference type="Pfam" id="PF13041">
    <property type="entry name" value="PPR_2"/>
    <property type="match status" value="1"/>
</dbReference>
<feature type="domain" description="DYW" evidence="4">
    <location>
        <begin position="346"/>
        <end position="433"/>
    </location>
</feature>
<evidence type="ECO:0000256" key="2">
    <source>
        <dbReference type="PROSITE-ProRule" id="PRU00708"/>
    </source>
</evidence>
<evidence type="ECO:0000256" key="1">
    <source>
        <dbReference type="ARBA" id="ARBA00022737"/>
    </source>
</evidence>
<sequence length="522" mass="59508">MSSVLIDFYVKCRCLDEARKLFDRIESKNVILWTAMIIGYAQEGGIQEAMNLFKQFMEARVEVDGFVLSSMMSAFADFALVEQGKQVHSYTVKVPSGLDVSVANSVVDMYVKCGLIEDAEKRFNEIPIKNVVSWTVMITGYGKHGSGKDAIRLFEEMQLENIEPDEVTYLAVLSACSHAGLIEESHNYFSRLCKDDRCDPKIEHYACMVDLLGRAGHLEEAHNLIKTMPLEPSVGIWQTLLSACRLHKDLEIGREVGEVLLRLDCDNPVNHVMMSNLYVEVGEWKEYERVRKLMKVKGLKKEAGCSWIEIDKVMHYFYGGDDRHPLTDRIHKVLKEMERRMKEEMGYAYDVRFALHDVEEESKEESLRFHSEKLAIGLGLVCDGLESESMVRVFKNLRVCGDCHEFIKGLSKLLKKVFLVRDANRFHRFKDGLRRKKGAQKQKKEGEDAAAAVREPNQPNNLPLQMVSSINLKSVPHVVATMVDEFGSPQAFLLFLQALPTFMFPNHCLNPTLIEDVPSWSP</sequence>
<feature type="repeat" description="PPR" evidence="2">
    <location>
        <begin position="29"/>
        <end position="63"/>
    </location>
</feature>
<feature type="repeat" description="PPR" evidence="2">
    <location>
        <begin position="165"/>
        <end position="200"/>
    </location>
</feature>
<dbReference type="OrthoDB" id="185373at2759"/>
<name>A0A9Q0GLX1_9MAGN</name>
<dbReference type="GO" id="GO:0003723">
    <property type="term" value="F:RNA binding"/>
    <property type="evidence" value="ECO:0007669"/>
    <property type="project" value="InterPro"/>
</dbReference>
<evidence type="ECO:0000313" key="5">
    <source>
        <dbReference type="EMBL" id="KAJ4950068.1"/>
    </source>
</evidence>
<dbReference type="InterPro" id="IPR032867">
    <property type="entry name" value="DYW_dom"/>
</dbReference>
<evidence type="ECO:0000313" key="6">
    <source>
        <dbReference type="Proteomes" id="UP001141806"/>
    </source>
</evidence>
<dbReference type="FunFam" id="1.25.40.10:FF:000144">
    <property type="entry name" value="Pentatricopeptide repeat-containing protein, mitochondrial"/>
    <property type="match status" value="1"/>
</dbReference>
<dbReference type="InterPro" id="IPR002885">
    <property type="entry name" value="PPR_rpt"/>
</dbReference>
<protein>
    <recommendedName>
        <fullName evidence="4">DYW domain-containing protein</fullName>
    </recommendedName>
</protein>
<dbReference type="InterPro" id="IPR011990">
    <property type="entry name" value="TPR-like_helical_dom_sf"/>
</dbReference>
<comment type="caution">
    <text evidence="5">The sequence shown here is derived from an EMBL/GenBank/DDBJ whole genome shotgun (WGS) entry which is preliminary data.</text>
</comment>
<dbReference type="Pfam" id="PF20431">
    <property type="entry name" value="E_motif"/>
    <property type="match status" value="1"/>
</dbReference>
<evidence type="ECO:0000256" key="3">
    <source>
        <dbReference type="SAM" id="MobiDB-lite"/>
    </source>
</evidence>
<dbReference type="FunFam" id="1.25.40.10:FF:000366">
    <property type="entry name" value="Pentatricopeptide (PPR) repeat-containing protein"/>
    <property type="match status" value="1"/>
</dbReference>
<dbReference type="InterPro" id="IPR046848">
    <property type="entry name" value="E_motif"/>
</dbReference>
<dbReference type="AlphaFoldDB" id="A0A9Q0GLX1"/>
<organism evidence="5 6">
    <name type="scientific">Protea cynaroides</name>
    <dbReference type="NCBI Taxonomy" id="273540"/>
    <lineage>
        <taxon>Eukaryota</taxon>
        <taxon>Viridiplantae</taxon>
        <taxon>Streptophyta</taxon>
        <taxon>Embryophyta</taxon>
        <taxon>Tracheophyta</taxon>
        <taxon>Spermatophyta</taxon>
        <taxon>Magnoliopsida</taxon>
        <taxon>Proteales</taxon>
        <taxon>Proteaceae</taxon>
        <taxon>Protea</taxon>
    </lineage>
</organism>
<dbReference type="Pfam" id="PF14432">
    <property type="entry name" value="DYW_deaminase"/>
    <property type="match status" value="1"/>
</dbReference>
<dbReference type="Proteomes" id="UP001141806">
    <property type="component" value="Unassembled WGS sequence"/>
</dbReference>
<dbReference type="PANTHER" id="PTHR47926:SF504">
    <property type="entry name" value="(WILD MALAYSIAN BANANA) HYPOTHETICAL PROTEIN"/>
    <property type="match status" value="1"/>
</dbReference>
<feature type="region of interest" description="Disordered" evidence="3">
    <location>
        <begin position="434"/>
        <end position="462"/>
    </location>
</feature>